<proteinExistence type="predicted"/>
<dbReference type="RefSeq" id="XP_002625667.2">
    <property type="nucleotide sequence ID" value="XM_002625621.2"/>
</dbReference>
<keyword evidence="2" id="KW-1185">Reference proteome</keyword>
<dbReference type="Proteomes" id="UP000002038">
    <property type="component" value="Unassembled WGS sequence"/>
</dbReference>
<dbReference type="AlphaFoldDB" id="A0A179UKL3"/>
<gene>
    <name evidence="1" type="ORF">BDBG_03726</name>
</gene>
<evidence type="ECO:0000313" key="1">
    <source>
        <dbReference type="EMBL" id="OAT07687.1"/>
    </source>
</evidence>
<dbReference type="GeneID" id="8505162"/>
<evidence type="ECO:0000313" key="2">
    <source>
        <dbReference type="Proteomes" id="UP000002038"/>
    </source>
</evidence>
<name>A0A179UKL3_BLAGS</name>
<dbReference type="KEGG" id="bgh:BDBG_03726"/>
<dbReference type="VEuPathDB" id="FungiDB:BDBG_03726"/>
<organism evidence="1 2">
    <name type="scientific">Blastomyces gilchristii (strain SLH14081)</name>
    <name type="common">Blastomyces dermatitidis</name>
    <dbReference type="NCBI Taxonomy" id="559298"/>
    <lineage>
        <taxon>Eukaryota</taxon>
        <taxon>Fungi</taxon>
        <taxon>Dikarya</taxon>
        <taxon>Ascomycota</taxon>
        <taxon>Pezizomycotina</taxon>
        <taxon>Eurotiomycetes</taxon>
        <taxon>Eurotiomycetidae</taxon>
        <taxon>Onygenales</taxon>
        <taxon>Ajellomycetaceae</taxon>
        <taxon>Blastomyces</taxon>
    </lineage>
</organism>
<protein>
    <submittedName>
        <fullName evidence="1">Uncharacterized protein</fullName>
    </submittedName>
</protein>
<reference evidence="2" key="1">
    <citation type="journal article" date="2015" name="PLoS Genet.">
        <title>The dynamic genome and transcriptome of the human fungal pathogen Blastomyces and close relative Emmonsia.</title>
        <authorList>
            <person name="Munoz J.F."/>
            <person name="Gauthier G.M."/>
            <person name="Desjardins C.A."/>
            <person name="Gallo J.E."/>
            <person name="Holder J."/>
            <person name="Sullivan T.D."/>
            <person name="Marty A.J."/>
            <person name="Carmen J.C."/>
            <person name="Chen Z."/>
            <person name="Ding L."/>
            <person name="Gujja S."/>
            <person name="Magrini V."/>
            <person name="Misas E."/>
            <person name="Mitreva M."/>
            <person name="Priest M."/>
            <person name="Saif S."/>
            <person name="Whiston E.A."/>
            <person name="Young S."/>
            <person name="Zeng Q."/>
            <person name="Goldman W.E."/>
            <person name="Mardis E.R."/>
            <person name="Taylor J.W."/>
            <person name="McEwen J.G."/>
            <person name="Clay O.K."/>
            <person name="Klein B.S."/>
            <person name="Cuomo C.A."/>
        </authorList>
    </citation>
    <scope>NUCLEOTIDE SEQUENCE [LARGE SCALE GENOMIC DNA]</scope>
    <source>
        <strain evidence="2">SLH14081</strain>
    </source>
</reference>
<accession>A0A179UKL3</accession>
<dbReference type="OrthoDB" id="4175694at2759"/>
<dbReference type="EMBL" id="GG657453">
    <property type="protein sequence ID" value="OAT07687.1"/>
    <property type="molecule type" value="Genomic_DNA"/>
</dbReference>
<sequence>MTLNMTIYMLAIIDIVADRYSAKGLNYTITSYFGCHYVYLLSFVKDIIAYLPSEDQFFIELFLKVIMRPVRQKVCYQRQQIRAGIVTPEEAGALVPRRDLKLAAIFKTEVPRSCK</sequence>